<evidence type="ECO:0000313" key="9">
    <source>
        <dbReference type="Proteomes" id="UP000043699"/>
    </source>
</evidence>
<dbReference type="PANTHER" id="PTHR35795:SF1">
    <property type="entry name" value="BIS(5'-NUCLEOSYL)-TETRAPHOSPHATASE, SYMMETRICAL"/>
    <property type="match status" value="1"/>
</dbReference>
<organism evidence="8 9">
    <name type="scientific">Planococcus massiliensis</name>
    <dbReference type="NCBI Taxonomy" id="1499687"/>
    <lineage>
        <taxon>Bacteria</taxon>
        <taxon>Bacillati</taxon>
        <taxon>Bacillota</taxon>
        <taxon>Bacilli</taxon>
        <taxon>Bacillales</taxon>
        <taxon>Caryophanaceae</taxon>
        <taxon>Planococcus</taxon>
    </lineage>
</organism>
<evidence type="ECO:0000256" key="5">
    <source>
        <dbReference type="ARBA" id="ARBA00023004"/>
    </source>
</evidence>
<dbReference type="PROSITE" id="PS51831">
    <property type="entry name" value="HD"/>
    <property type="match status" value="1"/>
</dbReference>
<dbReference type="InterPro" id="IPR051094">
    <property type="entry name" value="Diverse_Catalytic_Enzymes"/>
</dbReference>
<dbReference type="Proteomes" id="UP000043699">
    <property type="component" value="Unassembled WGS sequence"/>
</dbReference>
<keyword evidence="5" id="KW-0408">Iron</keyword>
<gene>
    <name evidence="8" type="ORF">BN1080_01961</name>
</gene>
<evidence type="ECO:0000313" key="8">
    <source>
        <dbReference type="EMBL" id="CEG23022.1"/>
    </source>
</evidence>
<proteinExistence type="predicted"/>
<protein>
    <recommendedName>
        <fullName evidence="1">bis(5'-nucleosyl)-tetraphosphatase (symmetrical)</fullName>
        <ecNumber evidence="1">3.6.1.41</ecNumber>
    </recommendedName>
</protein>
<evidence type="ECO:0000256" key="3">
    <source>
        <dbReference type="ARBA" id="ARBA00022741"/>
    </source>
</evidence>
<dbReference type="EMBL" id="CCXS01000001">
    <property type="protein sequence ID" value="CEG23022.1"/>
    <property type="molecule type" value="Genomic_DNA"/>
</dbReference>
<evidence type="ECO:0000256" key="4">
    <source>
        <dbReference type="ARBA" id="ARBA00022801"/>
    </source>
</evidence>
<evidence type="ECO:0000256" key="2">
    <source>
        <dbReference type="ARBA" id="ARBA00022723"/>
    </source>
</evidence>
<dbReference type="GO" id="GO:0016779">
    <property type="term" value="F:nucleotidyltransferase activity"/>
    <property type="evidence" value="ECO:0007669"/>
    <property type="project" value="UniProtKB-KW"/>
</dbReference>
<name>A0A098EMK0_9BACL</name>
<dbReference type="Gene3D" id="1.10.3210.10">
    <property type="entry name" value="Hypothetical protein af1432"/>
    <property type="match status" value="1"/>
</dbReference>
<dbReference type="GO" id="GO:0046872">
    <property type="term" value="F:metal ion binding"/>
    <property type="evidence" value="ECO:0007669"/>
    <property type="project" value="UniProtKB-KW"/>
</dbReference>
<dbReference type="SUPFAM" id="SSF109604">
    <property type="entry name" value="HD-domain/PDEase-like"/>
    <property type="match status" value="1"/>
</dbReference>
<dbReference type="EC" id="3.6.1.41" evidence="1"/>
<dbReference type="AlphaFoldDB" id="A0A098EMK0"/>
<evidence type="ECO:0000256" key="1">
    <source>
        <dbReference type="ARBA" id="ARBA00012506"/>
    </source>
</evidence>
<keyword evidence="9" id="KW-1185">Reference proteome</keyword>
<dbReference type="InterPro" id="IPR006675">
    <property type="entry name" value="HDIG_dom"/>
</dbReference>
<dbReference type="InterPro" id="IPR006674">
    <property type="entry name" value="HD_domain"/>
</dbReference>
<keyword evidence="8" id="KW-0548">Nucleotidyltransferase</keyword>
<keyword evidence="8" id="KW-0808">Transferase</keyword>
<dbReference type="SMART" id="SM00471">
    <property type="entry name" value="HDc"/>
    <property type="match status" value="1"/>
</dbReference>
<dbReference type="RefSeq" id="WP_052651816.1">
    <property type="nucleotide sequence ID" value="NZ_CCXS01000001.1"/>
</dbReference>
<dbReference type="OrthoDB" id="9782134at2"/>
<sequence>MDRSTMLQRVKKRVPENRFNHILGVMKTAMALAQKFNVSEEKAQIAAILHDVAKFSDREWMKSIIEKQQMDPLLLEYHSELWHAPVGAYVAAYEFGVTDEDILNAIRYHTTGRPGMSDLEKVIYIADLVEPNRKFSGVEELRQLKDQGLDVMMEASVKHTIDFLTSKNQPVYPDSLKCYEYFVQQKGKVKND</sequence>
<dbReference type="InterPro" id="IPR005249">
    <property type="entry name" value="YqeK"/>
</dbReference>
<accession>A0A098EMK0</accession>
<dbReference type="STRING" id="1499687.BN1080_01961"/>
<keyword evidence="3" id="KW-0547">Nucleotide-binding</keyword>
<dbReference type="Pfam" id="PF01966">
    <property type="entry name" value="HD"/>
    <property type="match status" value="1"/>
</dbReference>
<dbReference type="GO" id="GO:0000166">
    <property type="term" value="F:nucleotide binding"/>
    <property type="evidence" value="ECO:0007669"/>
    <property type="project" value="UniProtKB-KW"/>
</dbReference>
<feature type="domain" description="HD" evidence="7">
    <location>
        <begin position="18"/>
        <end position="132"/>
    </location>
</feature>
<evidence type="ECO:0000256" key="6">
    <source>
        <dbReference type="ARBA" id="ARBA00049417"/>
    </source>
</evidence>
<dbReference type="PANTHER" id="PTHR35795">
    <property type="entry name" value="SLR1885 PROTEIN"/>
    <property type="match status" value="1"/>
</dbReference>
<evidence type="ECO:0000259" key="7">
    <source>
        <dbReference type="PROSITE" id="PS51831"/>
    </source>
</evidence>
<keyword evidence="2" id="KW-0479">Metal-binding</keyword>
<comment type="catalytic activity">
    <reaction evidence="6">
        <text>P(1),P(4)-bis(5'-adenosyl) tetraphosphate + H2O = 2 ADP + 2 H(+)</text>
        <dbReference type="Rhea" id="RHEA:24252"/>
        <dbReference type="ChEBI" id="CHEBI:15377"/>
        <dbReference type="ChEBI" id="CHEBI:15378"/>
        <dbReference type="ChEBI" id="CHEBI:58141"/>
        <dbReference type="ChEBI" id="CHEBI:456216"/>
        <dbReference type="EC" id="3.6.1.41"/>
    </reaction>
</comment>
<reference evidence="8 9" key="1">
    <citation type="submission" date="2014-09" db="EMBL/GenBank/DDBJ databases">
        <authorList>
            <person name="Urmite Genomes Urmite Genomes"/>
        </authorList>
    </citation>
    <scope>NUCLEOTIDE SEQUENCE [LARGE SCALE GENOMIC DNA]</scope>
    <source>
        <strain evidence="8 9">ES2</strain>
    </source>
</reference>
<dbReference type="CDD" id="cd00077">
    <property type="entry name" value="HDc"/>
    <property type="match status" value="1"/>
</dbReference>
<dbReference type="InterPro" id="IPR003607">
    <property type="entry name" value="HD/PDEase_dom"/>
</dbReference>
<dbReference type="NCBIfam" id="TIGR00488">
    <property type="entry name" value="bis(5'-nucleosyl)-tetraphosphatase (symmetrical) YqeK"/>
    <property type="match status" value="1"/>
</dbReference>
<dbReference type="NCBIfam" id="TIGR00277">
    <property type="entry name" value="HDIG"/>
    <property type="match status" value="1"/>
</dbReference>
<keyword evidence="4" id="KW-0378">Hydrolase</keyword>
<dbReference type="GO" id="GO:0008803">
    <property type="term" value="F:bis(5'-nucleosyl)-tetraphosphatase (symmetrical) activity"/>
    <property type="evidence" value="ECO:0007669"/>
    <property type="project" value="UniProtKB-EC"/>
</dbReference>